<feature type="transmembrane region" description="Helical" evidence="1">
    <location>
        <begin position="121"/>
        <end position="140"/>
    </location>
</feature>
<sequence length="472" mass="54371">MRYISDSDSGISRFDKLGQVSIYCFLSIIVIMLIFAVVTRNRGKCLYAVWHNISFITLIHWIPLINIDNNSEFESFFSQIAIVFRPFELPSICLDEPIDNHIYSSIKIKSNSFINNAKESLLVYFSILLACIIVIILSKYTNSNTILYLKKQVKYSIIIRLHLLFYLDFMTFSLINLYFYTGKNACSSMNLGFSLFFLIMGGCWIIAIPLIIKKKITGDIESHHDIVFESIETIVKEFKPCFTTSKYQFYTIFLFYRYSLAFCLVVLPNSPSIQLFMIALFQFFIGSLYLVLYVCITRPFAMKFDAITVVISEFLCLFLVVLIGIRSLDDLTSNMKYYLTFGCVLIIWVTEITIIVRFILDFVLFKKTSLDTLANETQGPTVVPIESQVMDDKILSPVKRTEISIDCLSNMDFNDHAKSERVVNTNYISNPPHHIPSNYPSHLNPPKAIISNNNKKFDLNSFTVAKKVTKEY</sequence>
<keyword evidence="3" id="KW-1185">Reference proteome</keyword>
<feature type="transmembrane region" description="Helical" evidence="1">
    <location>
        <begin position="306"/>
        <end position="325"/>
    </location>
</feature>
<keyword evidence="1" id="KW-0812">Transmembrane</keyword>
<dbReference type="AlphaFoldDB" id="A0A1R2BCN3"/>
<organism evidence="2 3">
    <name type="scientific">Stentor coeruleus</name>
    <dbReference type="NCBI Taxonomy" id="5963"/>
    <lineage>
        <taxon>Eukaryota</taxon>
        <taxon>Sar</taxon>
        <taxon>Alveolata</taxon>
        <taxon>Ciliophora</taxon>
        <taxon>Postciliodesmatophora</taxon>
        <taxon>Heterotrichea</taxon>
        <taxon>Heterotrichida</taxon>
        <taxon>Stentoridae</taxon>
        <taxon>Stentor</taxon>
    </lineage>
</organism>
<feature type="transmembrane region" description="Helical" evidence="1">
    <location>
        <begin position="191"/>
        <end position="212"/>
    </location>
</feature>
<keyword evidence="1" id="KW-1133">Transmembrane helix</keyword>
<reference evidence="2 3" key="1">
    <citation type="submission" date="2016-11" db="EMBL/GenBank/DDBJ databases">
        <title>The macronuclear genome of Stentor coeruleus: a giant cell with tiny introns.</title>
        <authorList>
            <person name="Slabodnick M."/>
            <person name="Ruby J.G."/>
            <person name="Reiff S.B."/>
            <person name="Swart E.C."/>
            <person name="Gosai S."/>
            <person name="Prabakaran S."/>
            <person name="Witkowska E."/>
            <person name="Larue G.E."/>
            <person name="Fisher S."/>
            <person name="Freeman R.M."/>
            <person name="Gunawardena J."/>
            <person name="Chu W."/>
            <person name="Stover N.A."/>
            <person name="Gregory B.D."/>
            <person name="Nowacki M."/>
            <person name="Derisi J."/>
            <person name="Roy S.W."/>
            <person name="Marshall W.F."/>
            <person name="Sood P."/>
        </authorList>
    </citation>
    <scope>NUCLEOTIDE SEQUENCE [LARGE SCALE GENOMIC DNA]</scope>
    <source>
        <strain evidence="2">WM001</strain>
    </source>
</reference>
<feature type="transmembrane region" description="Helical" evidence="1">
    <location>
        <begin position="45"/>
        <end position="65"/>
    </location>
</feature>
<dbReference type="EMBL" id="MPUH01000753">
    <property type="protein sequence ID" value="OMJ74405.1"/>
    <property type="molecule type" value="Genomic_DNA"/>
</dbReference>
<proteinExistence type="predicted"/>
<feature type="transmembrane region" description="Helical" evidence="1">
    <location>
        <begin position="161"/>
        <end position="179"/>
    </location>
</feature>
<name>A0A1R2BCN3_9CILI</name>
<feature type="transmembrane region" description="Helical" evidence="1">
    <location>
        <begin position="249"/>
        <end position="267"/>
    </location>
</feature>
<evidence type="ECO:0000313" key="2">
    <source>
        <dbReference type="EMBL" id="OMJ74405.1"/>
    </source>
</evidence>
<gene>
    <name evidence="2" type="ORF">SteCoe_26661</name>
</gene>
<feature type="transmembrane region" description="Helical" evidence="1">
    <location>
        <begin position="20"/>
        <end position="38"/>
    </location>
</feature>
<feature type="transmembrane region" description="Helical" evidence="1">
    <location>
        <begin position="273"/>
        <end position="294"/>
    </location>
</feature>
<dbReference type="Proteomes" id="UP000187209">
    <property type="component" value="Unassembled WGS sequence"/>
</dbReference>
<protein>
    <submittedName>
        <fullName evidence="2">Uncharacterized protein</fullName>
    </submittedName>
</protein>
<comment type="caution">
    <text evidence="2">The sequence shown here is derived from an EMBL/GenBank/DDBJ whole genome shotgun (WGS) entry which is preliminary data.</text>
</comment>
<feature type="transmembrane region" description="Helical" evidence="1">
    <location>
        <begin position="337"/>
        <end position="360"/>
    </location>
</feature>
<keyword evidence="1" id="KW-0472">Membrane</keyword>
<accession>A0A1R2BCN3</accession>
<evidence type="ECO:0000313" key="3">
    <source>
        <dbReference type="Proteomes" id="UP000187209"/>
    </source>
</evidence>
<dbReference type="OrthoDB" id="325742at2759"/>
<evidence type="ECO:0000256" key="1">
    <source>
        <dbReference type="SAM" id="Phobius"/>
    </source>
</evidence>